<accession>A0A2B8B9X5</accession>
<reference evidence="2" key="1">
    <citation type="submission" date="2017-10" db="EMBL/GenBank/DDBJ databases">
        <authorList>
            <person name="Kravchenko I.K."/>
            <person name="Grouzdev D.S."/>
        </authorList>
    </citation>
    <scope>NUCLEOTIDE SEQUENCE [LARGE SCALE GENOMIC DNA]</scope>
    <source>
        <strain evidence="2">B2</strain>
    </source>
</reference>
<gene>
    <name evidence="1" type="ORF">CRT60_31650</name>
</gene>
<protein>
    <submittedName>
        <fullName evidence="1">Uncharacterized protein</fullName>
    </submittedName>
</protein>
<name>A0A2B8B9X5_9PROT</name>
<dbReference type="RefSeq" id="WP_098740389.1">
    <property type="nucleotide sequence ID" value="NZ_PDKW01000043.1"/>
</dbReference>
<proteinExistence type="predicted"/>
<organism evidence="1 2">
    <name type="scientific">Azospirillum palustre</name>
    <dbReference type="NCBI Taxonomy" id="2044885"/>
    <lineage>
        <taxon>Bacteria</taxon>
        <taxon>Pseudomonadati</taxon>
        <taxon>Pseudomonadota</taxon>
        <taxon>Alphaproteobacteria</taxon>
        <taxon>Rhodospirillales</taxon>
        <taxon>Azospirillaceae</taxon>
        <taxon>Azospirillum</taxon>
    </lineage>
</organism>
<dbReference type="OrthoDB" id="9804725at2"/>
<evidence type="ECO:0000313" key="2">
    <source>
        <dbReference type="Proteomes" id="UP000225379"/>
    </source>
</evidence>
<comment type="caution">
    <text evidence="1">The sequence shown here is derived from an EMBL/GenBank/DDBJ whole genome shotgun (WGS) entry which is preliminary data.</text>
</comment>
<keyword evidence="2" id="KW-1185">Reference proteome</keyword>
<sequence length="240" mass="27756">MRRVLLNYADGAFTTAQKYNGRTGLETGGFDGVAMMGRQRIDAAFASRNRHVLDQPRGAGYWLWKPYFIDRLLREDLKDGDILFYSDSGAHFVHSVDPLIEICRQRRDLPILLFTLGDDHRNGVWTKRDCFHYMGLDRPDVVEASQIMGSFILCERGPETMDFVAQWLRLSQDARLITDAPNECGLPNYPEFRGHRHDQSILSLLGRRHRVTTIPDISQWGDGSRPPEIPRIMEHTRWRD</sequence>
<dbReference type="EMBL" id="PDKW01000043">
    <property type="protein sequence ID" value="PGH54353.1"/>
    <property type="molecule type" value="Genomic_DNA"/>
</dbReference>
<dbReference type="AlphaFoldDB" id="A0A2B8B9X5"/>
<evidence type="ECO:0000313" key="1">
    <source>
        <dbReference type="EMBL" id="PGH54353.1"/>
    </source>
</evidence>
<dbReference type="Proteomes" id="UP000225379">
    <property type="component" value="Unassembled WGS sequence"/>
</dbReference>